<evidence type="ECO:0000256" key="1">
    <source>
        <dbReference type="SAM" id="MobiDB-lite"/>
    </source>
</evidence>
<feature type="region of interest" description="Disordered" evidence="1">
    <location>
        <begin position="51"/>
        <end position="70"/>
    </location>
</feature>
<evidence type="ECO:0000313" key="2">
    <source>
        <dbReference type="EMBL" id="CAI6368877.1"/>
    </source>
</evidence>
<accession>A0AAV0XN54</accession>
<keyword evidence="3" id="KW-1185">Reference proteome</keyword>
<feature type="region of interest" description="Disordered" evidence="1">
    <location>
        <begin position="1"/>
        <end position="24"/>
    </location>
</feature>
<name>A0AAV0XN54_9HEMI</name>
<sequence>MIQPVTFAQNSNTENQSSGSLNKLQLGSTWSGVKGLNIDLDNLLSPGSKSPNSISMSMNQMANNNNSLGGKQNAFFDSNDVLMPTQQAFSASFK</sequence>
<reference evidence="2 3" key="1">
    <citation type="submission" date="2023-01" db="EMBL/GenBank/DDBJ databases">
        <authorList>
            <person name="Whitehead M."/>
        </authorList>
    </citation>
    <scope>NUCLEOTIDE SEQUENCE [LARGE SCALE GENOMIC DNA]</scope>
</reference>
<dbReference type="EMBL" id="CARXXK010000005">
    <property type="protein sequence ID" value="CAI6368877.1"/>
    <property type="molecule type" value="Genomic_DNA"/>
</dbReference>
<organism evidence="2 3">
    <name type="scientific">Macrosiphum euphorbiae</name>
    <name type="common">potato aphid</name>
    <dbReference type="NCBI Taxonomy" id="13131"/>
    <lineage>
        <taxon>Eukaryota</taxon>
        <taxon>Metazoa</taxon>
        <taxon>Ecdysozoa</taxon>
        <taxon>Arthropoda</taxon>
        <taxon>Hexapoda</taxon>
        <taxon>Insecta</taxon>
        <taxon>Pterygota</taxon>
        <taxon>Neoptera</taxon>
        <taxon>Paraneoptera</taxon>
        <taxon>Hemiptera</taxon>
        <taxon>Sternorrhyncha</taxon>
        <taxon>Aphidomorpha</taxon>
        <taxon>Aphidoidea</taxon>
        <taxon>Aphididae</taxon>
        <taxon>Macrosiphini</taxon>
        <taxon>Macrosiphum</taxon>
    </lineage>
</organism>
<protein>
    <submittedName>
        <fullName evidence="2">Uncharacterized protein</fullName>
    </submittedName>
</protein>
<evidence type="ECO:0000313" key="3">
    <source>
        <dbReference type="Proteomes" id="UP001160148"/>
    </source>
</evidence>
<feature type="compositionally biased region" description="Low complexity" evidence="1">
    <location>
        <begin position="52"/>
        <end position="67"/>
    </location>
</feature>
<dbReference type="Proteomes" id="UP001160148">
    <property type="component" value="Unassembled WGS sequence"/>
</dbReference>
<comment type="caution">
    <text evidence="2">The sequence shown here is derived from an EMBL/GenBank/DDBJ whole genome shotgun (WGS) entry which is preliminary data.</text>
</comment>
<proteinExistence type="predicted"/>
<dbReference type="AlphaFoldDB" id="A0AAV0XN54"/>
<gene>
    <name evidence="2" type="ORF">MEUPH1_LOCUS23184</name>
</gene>